<dbReference type="EMBL" id="CP001017">
    <property type="protein sequence ID" value="ACB97335.1"/>
    <property type="molecule type" value="Genomic_DNA"/>
</dbReference>
<dbReference type="RefSeq" id="WP_012382948.1">
    <property type="nucleotide sequence ID" value="NC_010580.1"/>
</dbReference>
<gene>
    <name evidence="1" type="ordered locus">Bind_3792</name>
</gene>
<dbReference type="Proteomes" id="UP000001695">
    <property type="component" value="Plasmid pBIND01"/>
</dbReference>
<evidence type="ECO:0000313" key="2">
    <source>
        <dbReference type="Proteomes" id="UP000001695"/>
    </source>
</evidence>
<keyword evidence="1" id="KW-0614">Plasmid</keyword>
<geneLocation type="plasmid" evidence="1 2">
    <name>pBIND01</name>
</geneLocation>
<dbReference type="KEGG" id="bid:Bind_3792"/>
<name>B2ILD5_BEII9</name>
<dbReference type="AlphaFoldDB" id="B2ILD5"/>
<keyword evidence="2" id="KW-1185">Reference proteome</keyword>
<protein>
    <submittedName>
        <fullName evidence="1">Uncharacterized protein</fullName>
    </submittedName>
</protein>
<evidence type="ECO:0000313" key="1">
    <source>
        <dbReference type="EMBL" id="ACB97335.1"/>
    </source>
</evidence>
<dbReference type="HOGENOM" id="CLU_2840969_0_0_5"/>
<dbReference type="OrthoDB" id="8089897at2"/>
<proteinExistence type="predicted"/>
<reference evidence="1 2" key="1">
    <citation type="submission" date="2008-03" db="EMBL/GenBank/DDBJ databases">
        <title>Complete sequence of plasmid1 of Beijerinckia indica subsp. indica ATCC 9039.</title>
        <authorList>
            <consortium name="US DOE Joint Genome Institute"/>
            <person name="Copeland A."/>
            <person name="Lucas S."/>
            <person name="Lapidus A."/>
            <person name="Glavina del Rio T."/>
            <person name="Dalin E."/>
            <person name="Tice H."/>
            <person name="Bruce D."/>
            <person name="Goodwin L."/>
            <person name="Pitluck S."/>
            <person name="LaButti K."/>
            <person name="Schmutz J."/>
            <person name="Larimer F."/>
            <person name="Land M."/>
            <person name="Hauser L."/>
            <person name="Kyrpides N."/>
            <person name="Mikhailova N."/>
            <person name="Dunfield P.F."/>
            <person name="Dedysh S.N."/>
            <person name="Liesack W."/>
            <person name="Saw J.H."/>
            <person name="Alam M."/>
            <person name="Chen Y."/>
            <person name="Murrell J.C."/>
            <person name="Richardson P."/>
        </authorList>
    </citation>
    <scope>NUCLEOTIDE SEQUENCE [LARGE SCALE GENOMIC DNA]</scope>
    <source>
        <strain evidence="2">ATCC 9039 / DSM 1715 / NCIMB 8712</strain>
        <plasmid evidence="1 2">pBIND01</plasmid>
    </source>
</reference>
<organism evidence="1 2">
    <name type="scientific">Beijerinckia indica subsp. indica (strain ATCC 9039 / DSM 1715 / NCIMB 8712)</name>
    <dbReference type="NCBI Taxonomy" id="395963"/>
    <lineage>
        <taxon>Bacteria</taxon>
        <taxon>Pseudomonadati</taxon>
        <taxon>Pseudomonadota</taxon>
        <taxon>Alphaproteobacteria</taxon>
        <taxon>Hyphomicrobiales</taxon>
        <taxon>Beijerinckiaceae</taxon>
        <taxon>Beijerinckia</taxon>
    </lineage>
</organism>
<accession>B2ILD5</accession>
<sequence>MQGRIKLEATTGWGEVIEYEVGQLERQFATATAEDFGPTLKESKDILRQFQSAWTEKNVWLSDCR</sequence>